<dbReference type="AlphaFoldDB" id="A0A6P8HXU8"/>
<sequence length="241" mass="27391">MTVNGNYVQGKARIIQAPPNPLYVVSGATARFVWDYTVDNRKEEFQLSSPTWNYNHVNETPVVIGYDHVLIDWRWTISNGTCPTRLLYPTTRVSRESNATLVISNATTADSGIYGMILLLKTLPPIARKIQLFVTTRPQFTRQFQANNILREGEDLRINCSAIGNPTPNITWVLLKDQAKEIKSQGVGFADLVIQNITRHQNGTYQCQATNNPNEYPVETQTQVTVWYKPNITFLNWTVDE</sequence>
<organism evidence="5 6">
    <name type="scientific">Actinia tenebrosa</name>
    <name type="common">Australian red waratah sea anemone</name>
    <dbReference type="NCBI Taxonomy" id="6105"/>
    <lineage>
        <taxon>Eukaryota</taxon>
        <taxon>Metazoa</taxon>
        <taxon>Cnidaria</taxon>
        <taxon>Anthozoa</taxon>
        <taxon>Hexacorallia</taxon>
        <taxon>Actiniaria</taxon>
        <taxon>Actiniidae</taxon>
        <taxon>Actinia</taxon>
    </lineage>
</organism>
<dbReference type="OrthoDB" id="6159398at2759"/>
<dbReference type="GO" id="GO:0007156">
    <property type="term" value="P:homophilic cell adhesion via plasma membrane adhesion molecules"/>
    <property type="evidence" value="ECO:0007669"/>
    <property type="project" value="TreeGrafter"/>
</dbReference>
<dbReference type="InterPro" id="IPR003598">
    <property type="entry name" value="Ig_sub2"/>
</dbReference>
<dbReference type="InterPro" id="IPR007110">
    <property type="entry name" value="Ig-like_dom"/>
</dbReference>
<accession>A0A6P8HXU8</accession>
<dbReference type="PANTHER" id="PTHR45080:SF8">
    <property type="entry name" value="IG-LIKE DOMAIN-CONTAINING PROTEIN"/>
    <property type="match status" value="1"/>
</dbReference>
<dbReference type="Gene3D" id="2.60.40.10">
    <property type="entry name" value="Immunoglobulins"/>
    <property type="match status" value="1"/>
</dbReference>
<dbReference type="GeneID" id="116296332"/>
<dbReference type="Proteomes" id="UP000515163">
    <property type="component" value="Unplaced"/>
</dbReference>
<dbReference type="InterPro" id="IPR003599">
    <property type="entry name" value="Ig_sub"/>
</dbReference>
<keyword evidence="3" id="KW-0393">Immunoglobulin domain</keyword>
<dbReference type="FunCoup" id="A0A6P8HXU8">
    <property type="interactions" value="489"/>
</dbReference>
<evidence type="ECO:0000313" key="5">
    <source>
        <dbReference type="Proteomes" id="UP000515163"/>
    </source>
</evidence>
<dbReference type="SMART" id="SM00409">
    <property type="entry name" value="IG"/>
    <property type="match status" value="2"/>
</dbReference>
<dbReference type="PROSITE" id="PS50835">
    <property type="entry name" value="IG_LIKE"/>
    <property type="match status" value="1"/>
</dbReference>
<evidence type="ECO:0000259" key="4">
    <source>
        <dbReference type="PROSITE" id="PS50835"/>
    </source>
</evidence>
<gene>
    <name evidence="6" type="primary">LOC116296332</name>
</gene>
<dbReference type="SMART" id="SM00408">
    <property type="entry name" value="IGc2"/>
    <property type="match status" value="1"/>
</dbReference>
<protein>
    <submittedName>
        <fullName evidence="6">Hemolin-like</fullName>
    </submittedName>
</protein>
<keyword evidence="1" id="KW-0732">Signal</keyword>
<evidence type="ECO:0000256" key="3">
    <source>
        <dbReference type="ARBA" id="ARBA00023319"/>
    </source>
</evidence>
<evidence type="ECO:0000256" key="2">
    <source>
        <dbReference type="ARBA" id="ARBA00023157"/>
    </source>
</evidence>
<dbReference type="Pfam" id="PF13927">
    <property type="entry name" value="Ig_3"/>
    <property type="match status" value="1"/>
</dbReference>
<dbReference type="InterPro" id="IPR013783">
    <property type="entry name" value="Ig-like_fold"/>
</dbReference>
<evidence type="ECO:0000313" key="6">
    <source>
        <dbReference type="RefSeq" id="XP_031560198.1"/>
    </source>
</evidence>
<dbReference type="RefSeq" id="XP_031560198.1">
    <property type="nucleotide sequence ID" value="XM_031704338.1"/>
</dbReference>
<proteinExistence type="predicted"/>
<keyword evidence="5" id="KW-1185">Reference proteome</keyword>
<dbReference type="InterPro" id="IPR050958">
    <property type="entry name" value="Cell_Adh-Cytoskel_Orgn"/>
</dbReference>
<dbReference type="FunFam" id="2.60.40.10:FF:000032">
    <property type="entry name" value="palladin isoform X1"/>
    <property type="match status" value="1"/>
</dbReference>
<name>A0A6P8HXU8_ACTTE</name>
<dbReference type="InterPro" id="IPR036179">
    <property type="entry name" value="Ig-like_dom_sf"/>
</dbReference>
<dbReference type="SUPFAM" id="SSF48726">
    <property type="entry name" value="Immunoglobulin"/>
    <property type="match status" value="2"/>
</dbReference>
<feature type="non-terminal residue" evidence="6">
    <location>
        <position position="241"/>
    </location>
</feature>
<evidence type="ECO:0000256" key="1">
    <source>
        <dbReference type="ARBA" id="ARBA00022729"/>
    </source>
</evidence>
<dbReference type="KEGG" id="aten:116296332"/>
<reference evidence="6" key="1">
    <citation type="submission" date="2025-08" db="UniProtKB">
        <authorList>
            <consortium name="RefSeq"/>
        </authorList>
    </citation>
    <scope>IDENTIFICATION</scope>
    <source>
        <tissue evidence="6">Tentacle</tissue>
    </source>
</reference>
<dbReference type="GO" id="GO:0005886">
    <property type="term" value="C:plasma membrane"/>
    <property type="evidence" value="ECO:0007669"/>
    <property type="project" value="TreeGrafter"/>
</dbReference>
<feature type="domain" description="Ig-like" evidence="4">
    <location>
        <begin position="138"/>
        <end position="225"/>
    </location>
</feature>
<dbReference type="PANTHER" id="PTHR45080">
    <property type="entry name" value="CONTACTIN 5"/>
    <property type="match status" value="1"/>
</dbReference>
<dbReference type="InParanoid" id="A0A6P8HXU8"/>
<keyword evidence="2" id="KW-1015">Disulfide bond</keyword>